<keyword evidence="1" id="KW-0805">Transcription regulation</keyword>
<dbReference type="Pfam" id="PF12833">
    <property type="entry name" value="HTH_18"/>
    <property type="match status" value="1"/>
</dbReference>
<feature type="domain" description="HTH araC/xylS-type" evidence="4">
    <location>
        <begin position="150"/>
        <end position="232"/>
    </location>
</feature>
<dbReference type="SUPFAM" id="SSF46689">
    <property type="entry name" value="Homeodomain-like"/>
    <property type="match status" value="1"/>
</dbReference>
<dbReference type="EMBL" id="FZNY01000003">
    <property type="protein sequence ID" value="SNR83180.1"/>
    <property type="molecule type" value="Genomic_DNA"/>
</dbReference>
<evidence type="ECO:0000259" key="4">
    <source>
        <dbReference type="PROSITE" id="PS01124"/>
    </source>
</evidence>
<dbReference type="InterPro" id="IPR018060">
    <property type="entry name" value="HTH_AraC"/>
</dbReference>
<keyword evidence="6" id="KW-1185">Reference proteome</keyword>
<evidence type="ECO:0000256" key="1">
    <source>
        <dbReference type="ARBA" id="ARBA00023015"/>
    </source>
</evidence>
<dbReference type="OrthoDB" id="511992at2"/>
<dbReference type="PANTHER" id="PTHR43280:SF2">
    <property type="entry name" value="HTH-TYPE TRANSCRIPTIONAL REGULATOR EXSA"/>
    <property type="match status" value="1"/>
</dbReference>
<dbReference type="RefSeq" id="WP_089371589.1">
    <property type="nucleotide sequence ID" value="NZ_BMEP01000001.1"/>
</dbReference>
<dbReference type="Proteomes" id="UP000198379">
    <property type="component" value="Unassembled WGS sequence"/>
</dbReference>
<dbReference type="InterPro" id="IPR009057">
    <property type="entry name" value="Homeodomain-like_sf"/>
</dbReference>
<evidence type="ECO:0000256" key="2">
    <source>
        <dbReference type="ARBA" id="ARBA00023125"/>
    </source>
</evidence>
<evidence type="ECO:0000313" key="5">
    <source>
        <dbReference type="EMBL" id="SNR83180.1"/>
    </source>
</evidence>
<name>A0A238ZIV6_9FLAO</name>
<keyword evidence="3" id="KW-0804">Transcription</keyword>
<organism evidence="5 6">
    <name type="scientific">Dokdonia pacifica</name>
    <dbReference type="NCBI Taxonomy" id="1627892"/>
    <lineage>
        <taxon>Bacteria</taxon>
        <taxon>Pseudomonadati</taxon>
        <taxon>Bacteroidota</taxon>
        <taxon>Flavobacteriia</taxon>
        <taxon>Flavobacteriales</taxon>
        <taxon>Flavobacteriaceae</taxon>
        <taxon>Dokdonia</taxon>
    </lineage>
</organism>
<keyword evidence="2 5" id="KW-0238">DNA-binding</keyword>
<proteinExistence type="predicted"/>
<dbReference type="PANTHER" id="PTHR43280">
    <property type="entry name" value="ARAC-FAMILY TRANSCRIPTIONAL REGULATOR"/>
    <property type="match status" value="1"/>
</dbReference>
<dbReference type="SMART" id="SM00342">
    <property type="entry name" value="HTH_ARAC"/>
    <property type="match status" value="1"/>
</dbReference>
<dbReference type="GO" id="GO:0043565">
    <property type="term" value="F:sequence-specific DNA binding"/>
    <property type="evidence" value="ECO:0007669"/>
    <property type="project" value="InterPro"/>
</dbReference>
<sequence>MTIHYFDIYKGIYDFEMHDIHTTNHAHPVVEVIIAIKGTFSLKVNELVSENLVFAIVDANVKHQFSSQDCLVKTLMIESHNNMLSEFLIQSGIILSNGYYTSTTFPEKQQFYTHLKEFALNNDLKTPLDTRIAKCLDIITHKKVTYETLIPSLRDSVFLSESRLSHLFKEHIGVSIKKYLVWNNLKKAIQSHLQNNNTLTEASLEHGFFDQAHLSNAFKNVLGVPPSKAYNSRTVQF</sequence>
<protein>
    <submittedName>
        <fullName evidence="5">AraC-type DNA-binding protein</fullName>
    </submittedName>
</protein>
<gene>
    <name evidence="5" type="ORF">SAMN06265376_103265</name>
</gene>
<reference evidence="5 6" key="1">
    <citation type="submission" date="2017-06" db="EMBL/GenBank/DDBJ databases">
        <authorList>
            <person name="Kim H.J."/>
            <person name="Triplett B.A."/>
        </authorList>
    </citation>
    <scope>NUCLEOTIDE SEQUENCE [LARGE SCALE GENOMIC DNA]</scope>
    <source>
        <strain evidence="5 6">DSM 25597</strain>
    </source>
</reference>
<accession>A0A238ZIV6</accession>
<dbReference type="AlphaFoldDB" id="A0A238ZIV6"/>
<evidence type="ECO:0000256" key="3">
    <source>
        <dbReference type="ARBA" id="ARBA00023163"/>
    </source>
</evidence>
<dbReference type="GO" id="GO:0003700">
    <property type="term" value="F:DNA-binding transcription factor activity"/>
    <property type="evidence" value="ECO:0007669"/>
    <property type="project" value="InterPro"/>
</dbReference>
<evidence type="ECO:0000313" key="6">
    <source>
        <dbReference type="Proteomes" id="UP000198379"/>
    </source>
</evidence>
<dbReference type="Gene3D" id="1.10.10.60">
    <property type="entry name" value="Homeodomain-like"/>
    <property type="match status" value="1"/>
</dbReference>
<dbReference type="PROSITE" id="PS01124">
    <property type="entry name" value="HTH_ARAC_FAMILY_2"/>
    <property type="match status" value="1"/>
</dbReference>